<dbReference type="AlphaFoldDB" id="Q12LR3"/>
<reference evidence="2 3" key="1">
    <citation type="submission" date="2006-03" db="EMBL/GenBank/DDBJ databases">
        <title>Complete sequence of Shewanella denitrificans OS217.</title>
        <authorList>
            <consortium name="US DOE Joint Genome Institute"/>
            <person name="Copeland A."/>
            <person name="Lucas S."/>
            <person name="Lapidus A."/>
            <person name="Barry K."/>
            <person name="Detter J.C."/>
            <person name="Glavina del Rio T."/>
            <person name="Hammon N."/>
            <person name="Israni S."/>
            <person name="Dalin E."/>
            <person name="Tice H."/>
            <person name="Pitluck S."/>
            <person name="Brettin T."/>
            <person name="Bruce D."/>
            <person name="Han C."/>
            <person name="Tapia R."/>
            <person name="Gilna P."/>
            <person name="Kiss H."/>
            <person name="Schmutz J."/>
            <person name="Larimer F."/>
            <person name="Land M."/>
            <person name="Hauser L."/>
            <person name="Kyrpides N."/>
            <person name="Lykidis A."/>
            <person name="Richardson P."/>
        </authorList>
    </citation>
    <scope>NUCLEOTIDE SEQUENCE [LARGE SCALE GENOMIC DNA]</scope>
    <source>
        <strain evidence="3">OS217 / ATCC BAA-1090 / DSM 15013</strain>
    </source>
</reference>
<dbReference type="InterPro" id="IPR021812">
    <property type="entry name" value="DUF3391"/>
</dbReference>
<gene>
    <name evidence="2" type="ordered locus">Sden_2333</name>
</gene>
<evidence type="ECO:0000259" key="1">
    <source>
        <dbReference type="PROSITE" id="PS51832"/>
    </source>
</evidence>
<feature type="domain" description="HD-GYP" evidence="1">
    <location>
        <begin position="157"/>
        <end position="351"/>
    </location>
</feature>
<dbReference type="RefSeq" id="WP_011496764.1">
    <property type="nucleotide sequence ID" value="NC_007954.1"/>
</dbReference>
<dbReference type="CDD" id="cd00077">
    <property type="entry name" value="HDc"/>
    <property type="match status" value="1"/>
</dbReference>
<proteinExistence type="predicted"/>
<dbReference type="Proteomes" id="UP000001982">
    <property type="component" value="Chromosome"/>
</dbReference>
<dbReference type="InterPro" id="IPR037522">
    <property type="entry name" value="HD_GYP_dom"/>
</dbReference>
<dbReference type="STRING" id="318161.Sden_2333"/>
<dbReference type="HOGENOM" id="CLU_000445_92_1_6"/>
<protein>
    <submittedName>
        <fullName evidence="2">Metal dependent phosphohydrolase</fullName>
    </submittedName>
</protein>
<dbReference type="PANTHER" id="PTHR43155:SF2">
    <property type="entry name" value="CYCLIC DI-GMP PHOSPHODIESTERASE PA4108"/>
    <property type="match status" value="1"/>
</dbReference>
<dbReference type="SUPFAM" id="SSF109604">
    <property type="entry name" value="HD-domain/PDEase-like"/>
    <property type="match status" value="1"/>
</dbReference>
<evidence type="ECO:0000313" key="2">
    <source>
        <dbReference type="EMBL" id="ABE55613.1"/>
    </source>
</evidence>
<dbReference type="Pfam" id="PF11871">
    <property type="entry name" value="DUF3391"/>
    <property type="match status" value="1"/>
</dbReference>
<dbReference type="eggNOG" id="COG2206">
    <property type="taxonomic scope" value="Bacteria"/>
</dbReference>
<keyword evidence="3" id="KW-1185">Reference proteome</keyword>
<dbReference type="GO" id="GO:0008081">
    <property type="term" value="F:phosphoric diester hydrolase activity"/>
    <property type="evidence" value="ECO:0007669"/>
    <property type="project" value="UniProtKB-ARBA"/>
</dbReference>
<sequence length="426" mass="47639">MTKNHKISVDQLQVGTHISLPVSWKDHPFLFSSFKIKDAAQIELIRHLGITEVFFNPEKSDTQPLALDAIQGDSIDLDDMVDASDTDEMMLLKNEMEVKKQDSIDKQQQMRRSINKTEKQFDRSVAMMRSVVSKLGSRPLNAVNDAKELIHNLTDLLLNSDNLVLHLMGDAKPEEGIYHHSLNVSVLCMLLGKGLGWSREEIELIGIGALFHDVGKLKIPSNILNKRTPLSVPEVNFIKQHPLMSINFLKLADNFPAAAEPLIANHHEFLDGSGSPQGLKADKLDNLSQLIAVVNEYDNLCNGNMQTKGKTPFAALSFLYKNYTKKLNKEYVGRMIKTLGIYPPGCIIELSSGQFGLVMSVNLKNILFPRIMVYDPQVPKDQAPIIDLEQEGIKIVRCLPPAALPENIFKYLNPREKVSYGLGSES</sequence>
<dbReference type="Gene3D" id="1.10.3210.10">
    <property type="entry name" value="Hypothetical protein af1432"/>
    <property type="match status" value="1"/>
</dbReference>
<dbReference type="OrthoDB" id="9764808at2"/>
<dbReference type="EMBL" id="CP000302">
    <property type="protein sequence ID" value="ABE55613.1"/>
    <property type="molecule type" value="Genomic_DNA"/>
</dbReference>
<dbReference type="InterPro" id="IPR003607">
    <property type="entry name" value="HD/PDEase_dom"/>
</dbReference>
<organism evidence="2 3">
    <name type="scientific">Shewanella denitrificans (strain OS217 / ATCC BAA-1090 / DSM 15013)</name>
    <dbReference type="NCBI Taxonomy" id="318161"/>
    <lineage>
        <taxon>Bacteria</taxon>
        <taxon>Pseudomonadati</taxon>
        <taxon>Pseudomonadota</taxon>
        <taxon>Gammaproteobacteria</taxon>
        <taxon>Alteromonadales</taxon>
        <taxon>Shewanellaceae</taxon>
        <taxon>Shewanella</taxon>
    </lineage>
</organism>
<keyword evidence="2" id="KW-0378">Hydrolase</keyword>
<evidence type="ECO:0000313" key="3">
    <source>
        <dbReference type="Proteomes" id="UP000001982"/>
    </source>
</evidence>
<dbReference type="Pfam" id="PF13487">
    <property type="entry name" value="HD_5"/>
    <property type="match status" value="1"/>
</dbReference>
<dbReference type="KEGG" id="sdn:Sden_2333"/>
<dbReference type="PROSITE" id="PS51832">
    <property type="entry name" value="HD_GYP"/>
    <property type="match status" value="1"/>
</dbReference>
<dbReference type="PANTHER" id="PTHR43155">
    <property type="entry name" value="CYCLIC DI-GMP PHOSPHODIESTERASE PA4108-RELATED"/>
    <property type="match status" value="1"/>
</dbReference>
<name>Q12LR3_SHEDO</name>
<dbReference type="SMART" id="SM00471">
    <property type="entry name" value="HDc"/>
    <property type="match status" value="1"/>
</dbReference>
<accession>Q12LR3</accession>
<dbReference type="DNASU" id="4018826"/>